<feature type="chain" id="PRO_5004187669" description="Ammonium transporter" evidence="9">
    <location>
        <begin position="26"/>
        <end position="478"/>
    </location>
</feature>
<dbReference type="PANTHER" id="PTHR11730">
    <property type="entry name" value="AMMONIUM TRANSPORTER"/>
    <property type="match status" value="1"/>
</dbReference>
<keyword evidence="9" id="KW-0732">Signal</keyword>
<dbReference type="NCBIfam" id="TIGR00836">
    <property type="entry name" value="amt"/>
    <property type="match status" value="1"/>
</dbReference>
<comment type="subcellular location">
    <subcellularLocation>
        <location evidence="8">Cell membrane</location>
        <topology evidence="8">Multi-pass membrane protein</topology>
    </subcellularLocation>
    <subcellularLocation>
        <location evidence="1">Membrane</location>
        <topology evidence="1">Multi-pass membrane protein</topology>
    </subcellularLocation>
</comment>
<keyword evidence="4 8" id="KW-0812">Transmembrane</keyword>
<keyword evidence="6 8" id="KW-0472">Membrane</keyword>
<dbReference type="PANTHER" id="PTHR11730:SF89">
    <property type="entry name" value="AMMONIUM TRANSPORTER SLL0108-RELATED"/>
    <property type="match status" value="1"/>
</dbReference>
<dbReference type="OrthoDB" id="9814202at2"/>
<evidence type="ECO:0000256" key="4">
    <source>
        <dbReference type="ARBA" id="ARBA00022692"/>
    </source>
</evidence>
<dbReference type="eggNOG" id="COG0004">
    <property type="taxonomic scope" value="Bacteria"/>
</dbReference>
<dbReference type="Pfam" id="PF00909">
    <property type="entry name" value="Ammonium_transp"/>
    <property type="match status" value="1"/>
</dbReference>
<dbReference type="GO" id="GO:0008519">
    <property type="term" value="F:ammonium channel activity"/>
    <property type="evidence" value="ECO:0007669"/>
    <property type="project" value="InterPro"/>
</dbReference>
<gene>
    <name evidence="11" type="ordered locus">Rxyl_2018</name>
</gene>
<dbReference type="RefSeq" id="WP_011564980.1">
    <property type="nucleotide sequence ID" value="NC_008148.1"/>
</dbReference>
<feature type="transmembrane region" description="Helical" evidence="8">
    <location>
        <begin position="79"/>
        <end position="99"/>
    </location>
</feature>
<dbReference type="PROSITE" id="PS01219">
    <property type="entry name" value="AMMONIUM_TRANSP"/>
    <property type="match status" value="1"/>
</dbReference>
<evidence type="ECO:0000256" key="5">
    <source>
        <dbReference type="ARBA" id="ARBA00022989"/>
    </source>
</evidence>
<dbReference type="AlphaFoldDB" id="Q1AUG3"/>
<dbReference type="InterPro" id="IPR029020">
    <property type="entry name" value="Ammonium/urea_transptr"/>
</dbReference>
<evidence type="ECO:0000256" key="1">
    <source>
        <dbReference type="ARBA" id="ARBA00004141"/>
    </source>
</evidence>
<evidence type="ECO:0000256" key="3">
    <source>
        <dbReference type="ARBA" id="ARBA00022448"/>
    </source>
</evidence>
<feature type="transmembrane region" description="Helical" evidence="8">
    <location>
        <begin position="138"/>
        <end position="157"/>
    </location>
</feature>
<dbReference type="KEGG" id="rxy:Rxyl_2018"/>
<evidence type="ECO:0000313" key="12">
    <source>
        <dbReference type="Proteomes" id="UP000006637"/>
    </source>
</evidence>
<dbReference type="Gene3D" id="1.10.3430.10">
    <property type="entry name" value="Ammonium transporter AmtB like domains"/>
    <property type="match status" value="1"/>
</dbReference>
<feature type="transmembrane region" description="Helical" evidence="8">
    <location>
        <begin position="269"/>
        <end position="293"/>
    </location>
</feature>
<sequence length="478" mass="49331">MLRKTFVLAAASALLTLALPALGLAQEEAPPGNRELSLALDTVWVLVAAVLVLFMQAGFAMLEVGFSRMKNVGSVVAKILANLAIAAVLFWAVGFAVAFGTGNALFGTQGWFLAVPEGAVDEVYAGLAWTQVPLSAKFLFQVAFCAVSLAIVWGTMLERTKFAVYLVFAVVFAGIIYPMVGHWVWGGGWLTELGMQDFAGSTVVHLSGAMAALAGTLLLGPRLGKYDDEGRPVTIPGHNMPLAVLGVLILWIGWYGFNPGSTMAATPQIADIALTTTLAAACGVLGAMAMSYLYRRHVDVGMAGNGAIAALVAITAPCAFVAPWASAIIGFVAGVIMYATLLFVDRIGVDDPLGAIAAHGMGGVWGTLSAGLFTTPELAAVGRPGLLYGGGLYQLGVQALGILAAGGFVFLASLLVFAALKATIGLRVKPEQELNGLDVSEHGVYGYAGFPEHLIATDHPVNGNGGGAPRNAPAEGAA</sequence>
<dbReference type="HOGENOM" id="CLU_000445_33_1_11"/>
<feature type="signal peptide" evidence="9">
    <location>
        <begin position="1"/>
        <end position="25"/>
    </location>
</feature>
<accession>Q1AUG3</accession>
<evidence type="ECO:0000256" key="2">
    <source>
        <dbReference type="ARBA" id="ARBA00005887"/>
    </source>
</evidence>
<dbReference type="GO" id="GO:0005886">
    <property type="term" value="C:plasma membrane"/>
    <property type="evidence" value="ECO:0007669"/>
    <property type="project" value="UniProtKB-SubCell"/>
</dbReference>
<dbReference type="STRING" id="266117.Rxyl_2018"/>
<feature type="transmembrane region" description="Helical" evidence="8">
    <location>
        <begin position="198"/>
        <end position="219"/>
    </location>
</feature>
<keyword evidence="12" id="KW-1185">Reference proteome</keyword>
<feature type="transmembrane region" description="Helical" evidence="8">
    <location>
        <begin position="44"/>
        <end position="67"/>
    </location>
</feature>
<dbReference type="InterPro" id="IPR001905">
    <property type="entry name" value="Ammonium_transpt"/>
</dbReference>
<dbReference type="InterPro" id="IPR024041">
    <property type="entry name" value="NH4_transpt_AmtB-like_dom"/>
</dbReference>
<keyword evidence="7 8" id="KW-0924">Ammonia transport</keyword>
<keyword evidence="5 8" id="KW-1133">Transmembrane helix</keyword>
<organism evidence="11 12">
    <name type="scientific">Rubrobacter xylanophilus (strain DSM 9941 / JCM 11954 / NBRC 16129 / PRD-1)</name>
    <dbReference type="NCBI Taxonomy" id="266117"/>
    <lineage>
        <taxon>Bacteria</taxon>
        <taxon>Bacillati</taxon>
        <taxon>Actinomycetota</taxon>
        <taxon>Rubrobacteria</taxon>
        <taxon>Rubrobacterales</taxon>
        <taxon>Rubrobacteraceae</taxon>
        <taxon>Rubrobacter</taxon>
    </lineage>
</organism>
<dbReference type="InterPro" id="IPR018047">
    <property type="entry name" value="Ammonium_transpt_CS"/>
</dbReference>
<name>Q1AUG3_RUBXD</name>
<evidence type="ECO:0000259" key="10">
    <source>
        <dbReference type="Pfam" id="PF00909"/>
    </source>
</evidence>
<reference evidence="11 12" key="1">
    <citation type="submission" date="2006-06" db="EMBL/GenBank/DDBJ databases">
        <title>Complete sequence of Rubrobacter xylanophilus DSM 9941.</title>
        <authorList>
            <consortium name="US DOE Joint Genome Institute"/>
            <person name="Copeland A."/>
            <person name="Lucas S."/>
            <person name="Lapidus A."/>
            <person name="Barry K."/>
            <person name="Detter J.C."/>
            <person name="Glavina del Rio T."/>
            <person name="Hammon N."/>
            <person name="Israni S."/>
            <person name="Dalin E."/>
            <person name="Tice H."/>
            <person name="Pitluck S."/>
            <person name="Munk A.C."/>
            <person name="Brettin T."/>
            <person name="Bruce D."/>
            <person name="Han C."/>
            <person name="Tapia R."/>
            <person name="Gilna P."/>
            <person name="Schmutz J."/>
            <person name="Larimer F."/>
            <person name="Land M."/>
            <person name="Hauser L."/>
            <person name="Kyrpides N."/>
            <person name="Lykidis A."/>
            <person name="da Costa M.S."/>
            <person name="Rainey F.A."/>
            <person name="Empadinhas N."/>
            <person name="Jolivet E."/>
            <person name="Battista J.R."/>
            <person name="Richardson P."/>
        </authorList>
    </citation>
    <scope>NUCLEOTIDE SEQUENCE [LARGE SCALE GENOMIC DNA]</scope>
    <source>
        <strain evidence="12">DSM 9941 / NBRC 16129 / PRD-1</strain>
    </source>
</reference>
<feature type="domain" description="Ammonium transporter AmtB-like" evidence="10">
    <location>
        <begin position="43"/>
        <end position="447"/>
    </location>
</feature>
<evidence type="ECO:0000256" key="7">
    <source>
        <dbReference type="ARBA" id="ARBA00023177"/>
    </source>
</evidence>
<comment type="similarity">
    <text evidence="2 8">Belongs to the ammonia transporter channel (TC 1.A.11.2) family.</text>
</comment>
<protein>
    <recommendedName>
        <fullName evidence="8">Ammonium transporter</fullName>
    </recommendedName>
</protein>
<feature type="transmembrane region" description="Helical" evidence="8">
    <location>
        <begin position="164"/>
        <end position="186"/>
    </location>
</feature>
<evidence type="ECO:0000256" key="9">
    <source>
        <dbReference type="SAM" id="SignalP"/>
    </source>
</evidence>
<feature type="transmembrane region" description="Helical" evidence="8">
    <location>
        <begin position="240"/>
        <end position="257"/>
    </location>
</feature>
<feature type="transmembrane region" description="Helical" evidence="8">
    <location>
        <begin position="356"/>
        <end position="375"/>
    </location>
</feature>
<dbReference type="Proteomes" id="UP000006637">
    <property type="component" value="Chromosome"/>
</dbReference>
<feature type="transmembrane region" description="Helical" evidence="8">
    <location>
        <begin position="300"/>
        <end position="322"/>
    </location>
</feature>
<feature type="transmembrane region" description="Helical" evidence="8">
    <location>
        <begin position="395"/>
        <end position="420"/>
    </location>
</feature>
<evidence type="ECO:0000313" key="11">
    <source>
        <dbReference type="EMBL" id="ABG04965.1"/>
    </source>
</evidence>
<feature type="transmembrane region" description="Helical" evidence="8">
    <location>
        <begin position="328"/>
        <end position="344"/>
    </location>
</feature>
<proteinExistence type="inferred from homology"/>
<keyword evidence="3 8" id="KW-0813">Transport</keyword>
<dbReference type="EMBL" id="CP000386">
    <property type="protein sequence ID" value="ABG04965.1"/>
    <property type="molecule type" value="Genomic_DNA"/>
</dbReference>
<dbReference type="PRINTS" id="PR00342">
    <property type="entry name" value="RHESUSRHD"/>
</dbReference>
<dbReference type="GO" id="GO:0097272">
    <property type="term" value="P:ammonium homeostasis"/>
    <property type="evidence" value="ECO:0007669"/>
    <property type="project" value="TreeGrafter"/>
</dbReference>
<dbReference type="SUPFAM" id="SSF111352">
    <property type="entry name" value="Ammonium transporter"/>
    <property type="match status" value="1"/>
</dbReference>
<evidence type="ECO:0000256" key="6">
    <source>
        <dbReference type="ARBA" id="ARBA00023136"/>
    </source>
</evidence>
<dbReference type="InterPro" id="IPR002229">
    <property type="entry name" value="RhesusRHD"/>
</dbReference>
<dbReference type="PhylomeDB" id="Q1AUG3"/>
<evidence type="ECO:0000256" key="8">
    <source>
        <dbReference type="RuleBase" id="RU362002"/>
    </source>
</evidence>